<gene>
    <name evidence="1" type="ordered locus">Acry_1651</name>
</gene>
<dbReference type="Proteomes" id="UP000000245">
    <property type="component" value="Chromosome"/>
</dbReference>
<name>A5FZ24_ACICJ</name>
<evidence type="ECO:0000313" key="2">
    <source>
        <dbReference type="Proteomes" id="UP000000245"/>
    </source>
</evidence>
<sequence length="189" mass="20182">MTDRRFDGKGEPTNRMETELTRIARLAALFVPLALAACAGGSGPKLDCPQVAVLQQASRLVRSAGPSDEVAARIIDARVTGVAGKCSARGHHGERVVFRIGFAATKGLAARQDDFTLPYFVAITEGDSIIAKQVYPVRFDFRNGATQAVATTKPIRLDFPNAPRSAAQQVLVGFQMTPSELGQARGTAR</sequence>
<keyword evidence="2" id="KW-1185">Reference proteome</keyword>
<accession>A5FZ24</accession>
<reference evidence="1 2" key="1">
    <citation type="submission" date="2007-05" db="EMBL/GenBank/DDBJ databases">
        <title>Complete sequence of chromosome of Acidiphilium cryptum JF-5.</title>
        <authorList>
            <consortium name="US DOE Joint Genome Institute"/>
            <person name="Copeland A."/>
            <person name="Lucas S."/>
            <person name="Lapidus A."/>
            <person name="Barry K."/>
            <person name="Detter J.C."/>
            <person name="Glavina del Rio T."/>
            <person name="Hammon N."/>
            <person name="Israni S."/>
            <person name="Dalin E."/>
            <person name="Tice H."/>
            <person name="Pitluck S."/>
            <person name="Sims D."/>
            <person name="Brettin T."/>
            <person name="Bruce D."/>
            <person name="Han C."/>
            <person name="Schmutz J."/>
            <person name="Larimer F."/>
            <person name="Land M."/>
            <person name="Hauser L."/>
            <person name="Kyrpides N."/>
            <person name="Kim E."/>
            <person name="Magnuson T."/>
            <person name="Richardson P."/>
        </authorList>
    </citation>
    <scope>NUCLEOTIDE SEQUENCE [LARGE SCALE GENOMIC DNA]</scope>
    <source>
        <strain evidence="1 2">JF-5</strain>
    </source>
</reference>
<proteinExistence type="predicted"/>
<organism evidence="1 2">
    <name type="scientific">Acidiphilium cryptum (strain JF-5)</name>
    <dbReference type="NCBI Taxonomy" id="349163"/>
    <lineage>
        <taxon>Bacteria</taxon>
        <taxon>Pseudomonadati</taxon>
        <taxon>Pseudomonadota</taxon>
        <taxon>Alphaproteobacteria</taxon>
        <taxon>Acetobacterales</taxon>
        <taxon>Acidocellaceae</taxon>
        <taxon>Acidiphilium</taxon>
    </lineage>
</organism>
<evidence type="ECO:0000313" key="1">
    <source>
        <dbReference type="EMBL" id="ABQ30856.1"/>
    </source>
</evidence>
<dbReference type="STRING" id="349163.Acry_1651"/>
<dbReference type="KEGG" id="acr:Acry_1651"/>
<protein>
    <submittedName>
        <fullName evidence="1">Uncharacterized protein</fullName>
    </submittedName>
</protein>
<dbReference type="HOGENOM" id="CLU_1536791_0_0_5"/>
<dbReference type="AlphaFoldDB" id="A5FZ24"/>
<dbReference type="EMBL" id="CP000697">
    <property type="protein sequence ID" value="ABQ30856.1"/>
    <property type="molecule type" value="Genomic_DNA"/>
</dbReference>